<proteinExistence type="predicted"/>
<reference evidence="2" key="1">
    <citation type="journal article" date="2023" name="G3 (Bethesda)">
        <title>Genome assembly and association tests identify interacting loci associated with vigor, precocity, and sex in interspecific pistachio rootstocks.</title>
        <authorList>
            <person name="Palmer W."/>
            <person name="Jacygrad E."/>
            <person name="Sagayaradj S."/>
            <person name="Cavanaugh K."/>
            <person name="Han R."/>
            <person name="Bertier L."/>
            <person name="Beede B."/>
            <person name="Kafkas S."/>
            <person name="Golino D."/>
            <person name="Preece J."/>
            <person name="Michelmore R."/>
        </authorList>
    </citation>
    <scope>NUCLEOTIDE SEQUENCE [LARGE SCALE GENOMIC DNA]</scope>
</reference>
<keyword evidence="2" id="KW-1185">Reference proteome</keyword>
<sequence>MASLQCLNASKFNMRRYVVKFKASNSVSSNEEKKLRILIAGGGIGGLVLALAAKNRGYDVKVFERDLRAVRGEGSHRGPIQLSSSALAVLQAIDQNVANRIMEAGCVTGDRINGVADGISGQWFTKFDLLTPALKRGLPITRTICRIELQDILVNSVGYDILSNKSKVVNFVEDSDKVTVILEDGRQYDGDILVGADGIWSEVRMKLFGKQEARYSGYTCYSGITNIVPQYINSVGYRVFIGLNQYFVASDVGNGKMQWYAFYKQPPMKTDPPGGKLISKKLRKHKRLLELFGHWCDEVVTLITKTMEDKILGRDIYDRDMMSRWGVGRVTLLGDAAHPMQPNLGQGGCMAIEDCYQLVLELDKIVKTGSEEIVSALTSYEKKRRFRVSIVHGASRMASKMLSTYRPYIEFGSGPISIVASDDGTNTEDNKPYTSHSTRLVAVVFASVHDLDYSCSMAMGCGERGKEAVEVIISFCSANICIKALEGQEN</sequence>
<evidence type="ECO:0000313" key="1">
    <source>
        <dbReference type="EMBL" id="KAJ0038886.1"/>
    </source>
</evidence>
<dbReference type="Proteomes" id="UP001163603">
    <property type="component" value="Chromosome 6"/>
</dbReference>
<comment type="caution">
    <text evidence="1">The sequence shown here is derived from an EMBL/GenBank/DDBJ whole genome shotgun (WGS) entry which is preliminary data.</text>
</comment>
<gene>
    <name evidence="1" type="ORF">Pint_24104</name>
</gene>
<organism evidence="1 2">
    <name type="scientific">Pistacia integerrima</name>
    <dbReference type="NCBI Taxonomy" id="434235"/>
    <lineage>
        <taxon>Eukaryota</taxon>
        <taxon>Viridiplantae</taxon>
        <taxon>Streptophyta</taxon>
        <taxon>Embryophyta</taxon>
        <taxon>Tracheophyta</taxon>
        <taxon>Spermatophyta</taxon>
        <taxon>Magnoliopsida</taxon>
        <taxon>eudicotyledons</taxon>
        <taxon>Gunneridae</taxon>
        <taxon>Pentapetalae</taxon>
        <taxon>rosids</taxon>
        <taxon>malvids</taxon>
        <taxon>Sapindales</taxon>
        <taxon>Anacardiaceae</taxon>
        <taxon>Pistacia</taxon>
    </lineage>
</organism>
<evidence type="ECO:0000313" key="2">
    <source>
        <dbReference type="Proteomes" id="UP001163603"/>
    </source>
</evidence>
<dbReference type="EMBL" id="CM047741">
    <property type="protein sequence ID" value="KAJ0038886.1"/>
    <property type="molecule type" value="Genomic_DNA"/>
</dbReference>
<protein>
    <submittedName>
        <fullName evidence="1">Uncharacterized protein</fullName>
    </submittedName>
</protein>
<name>A0ACC0YNL9_9ROSI</name>
<accession>A0ACC0YNL9</accession>